<organism evidence="2 3">
    <name type="scientific">Bacillus mobilis</name>
    <dbReference type="NCBI Taxonomy" id="2026190"/>
    <lineage>
        <taxon>Bacteria</taxon>
        <taxon>Bacillati</taxon>
        <taxon>Bacillota</taxon>
        <taxon>Bacilli</taxon>
        <taxon>Bacillales</taxon>
        <taxon>Bacillaceae</taxon>
        <taxon>Bacillus</taxon>
        <taxon>Bacillus cereus group</taxon>
    </lineage>
</organism>
<dbReference type="AlphaFoldDB" id="A0A1Y6A796"/>
<feature type="coiled-coil region" evidence="1">
    <location>
        <begin position="31"/>
        <end position="61"/>
    </location>
</feature>
<protein>
    <recommendedName>
        <fullName evidence="4">Chromosome partition protein Smc</fullName>
    </recommendedName>
</protein>
<name>A0A1Y6A796_9BACI</name>
<reference evidence="3" key="1">
    <citation type="submission" date="2017-04" db="EMBL/GenBank/DDBJ databases">
        <authorList>
            <person name="Criscuolo A."/>
        </authorList>
    </citation>
    <scope>NUCLEOTIDE SEQUENCE [LARGE SCALE GENOMIC DNA]</scope>
</reference>
<proteinExistence type="predicted"/>
<feature type="coiled-coil region" evidence="1">
    <location>
        <begin position="90"/>
        <end position="138"/>
    </location>
</feature>
<gene>
    <name evidence="2" type="ORF">BACERE00185_03561</name>
</gene>
<dbReference type="Proteomes" id="UP000194439">
    <property type="component" value="Unassembled WGS sequence"/>
</dbReference>
<keyword evidence="1" id="KW-0175">Coiled coil</keyword>
<evidence type="ECO:0000256" key="1">
    <source>
        <dbReference type="SAM" id="Coils"/>
    </source>
</evidence>
<evidence type="ECO:0000313" key="3">
    <source>
        <dbReference type="Proteomes" id="UP000194439"/>
    </source>
</evidence>
<dbReference type="EMBL" id="FWZD01000058">
    <property type="protein sequence ID" value="SME23314.1"/>
    <property type="molecule type" value="Genomic_DNA"/>
</dbReference>
<evidence type="ECO:0000313" key="2">
    <source>
        <dbReference type="EMBL" id="SME23314.1"/>
    </source>
</evidence>
<accession>A0A1Y6A796</accession>
<evidence type="ECO:0008006" key="4">
    <source>
        <dbReference type="Google" id="ProtNLM"/>
    </source>
</evidence>
<dbReference type="RefSeq" id="WP_088029017.1">
    <property type="nucleotide sequence ID" value="NZ_FWZD01000058.1"/>
</dbReference>
<sequence length="217" mass="23360">MKIVKSKKLWITLAVIVGLVISYSIGSSGAKVAIEKEKVTYEEAKAKAEEKENELSYTKSKVKEGIDAEQKKLADKKVEVEETLALVANKNQLTSEVDKLGKDVEAKKGEVGKLDGDIQTKTSELQKLTDGVKAKQEEPRMLGAGEYIVGKDVPAGRYKATAVGRGSNFVVYDSKSGSAAVNTILGNSSVGRGDYTFFTGNGDIIKTAEQVKLIPVE</sequence>